<dbReference type="RefSeq" id="WP_194182775.1">
    <property type="nucleotide sequence ID" value="NZ_JADGIK010000004.1"/>
</dbReference>
<sequence length="497" mass="58143">MIRQFFTRFSAKSIYITISLIAGITLTALVILSYLLTKESIRNNEEFTRKSFLSKYEIVQFEVNRIIQEQILVKKLIEEEQDSAQIGEKLALLNEVQQQHNLKIHHWWHKSNQYGRDDVLTREKESLVWTIYDSIPLSEGAYIYYGLDLDLLNLHQYFAGINQNSQNYVFIFDKNGKCITHPDEKNIGKNVFDFTSITPADTLITNQTFKFSEHQAVSEFLPNSGITRFIKPLNVNGFEGYVAVGHLDFIVEENVRPTQMYVLVIFVVTIFLVSIIFLFLHALTRQADKEKQSILNDNNALLIKHEKMVKENALNQLEQLKNQIQPHFLFNSLNTLYMIISMDQKKAQRFTINLSRIYRYLIVPPKDHLVIVEKEIEFIRYYLSLQNDRFQEELDYNVVISSEDKLNKKIPYLALQLVVENALKHNIATIAQPLFIAIELTDKFLLVTNTYQPRNDTTDNVHFGSEYLYEIYRFYGIKTFQTNVDNGQFICKLPLLD</sequence>
<name>A0A8J7KDE6_9FLAO</name>
<dbReference type="Pfam" id="PF06580">
    <property type="entry name" value="His_kinase"/>
    <property type="match status" value="1"/>
</dbReference>
<organism evidence="3 4">
    <name type="scientific">Faecalibacter rhinopitheci</name>
    <dbReference type="NCBI Taxonomy" id="2779678"/>
    <lineage>
        <taxon>Bacteria</taxon>
        <taxon>Pseudomonadati</taxon>
        <taxon>Bacteroidota</taxon>
        <taxon>Flavobacteriia</taxon>
        <taxon>Flavobacteriales</taxon>
        <taxon>Weeksellaceae</taxon>
        <taxon>Faecalibacter</taxon>
    </lineage>
</organism>
<dbReference type="InterPro" id="IPR010559">
    <property type="entry name" value="Sig_transdc_His_kin_internal"/>
</dbReference>
<dbReference type="EMBL" id="JADGIK010000004">
    <property type="protein sequence ID" value="MBF0597226.1"/>
    <property type="molecule type" value="Genomic_DNA"/>
</dbReference>
<keyword evidence="1" id="KW-0472">Membrane</keyword>
<accession>A0A8J7KDE6</accession>
<evidence type="ECO:0000313" key="3">
    <source>
        <dbReference type="EMBL" id="MBF0597226.1"/>
    </source>
</evidence>
<keyword evidence="1" id="KW-1133">Transmembrane helix</keyword>
<evidence type="ECO:0000256" key="1">
    <source>
        <dbReference type="SAM" id="Phobius"/>
    </source>
</evidence>
<keyword evidence="1" id="KW-0812">Transmembrane</keyword>
<protein>
    <submittedName>
        <fullName evidence="3">Histidine kinase</fullName>
    </submittedName>
</protein>
<dbReference type="GO" id="GO:0000155">
    <property type="term" value="F:phosphorelay sensor kinase activity"/>
    <property type="evidence" value="ECO:0007669"/>
    <property type="project" value="InterPro"/>
</dbReference>
<dbReference type="Gene3D" id="3.30.450.20">
    <property type="entry name" value="PAS domain"/>
    <property type="match status" value="1"/>
</dbReference>
<dbReference type="PANTHER" id="PTHR34220:SF7">
    <property type="entry name" value="SENSOR HISTIDINE KINASE YPDA"/>
    <property type="match status" value="1"/>
</dbReference>
<feature type="transmembrane region" description="Helical" evidence="1">
    <location>
        <begin position="260"/>
        <end position="283"/>
    </location>
</feature>
<keyword evidence="3" id="KW-0808">Transferase</keyword>
<dbReference type="GO" id="GO:0016020">
    <property type="term" value="C:membrane"/>
    <property type="evidence" value="ECO:0007669"/>
    <property type="project" value="InterPro"/>
</dbReference>
<dbReference type="InterPro" id="IPR050640">
    <property type="entry name" value="Bact_2-comp_sensor_kinase"/>
</dbReference>
<keyword evidence="3" id="KW-0418">Kinase</keyword>
<proteinExistence type="predicted"/>
<dbReference type="PANTHER" id="PTHR34220">
    <property type="entry name" value="SENSOR HISTIDINE KINASE YPDA"/>
    <property type="match status" value="1"/>
</dbReference>
<dbReference type="AlphaFoldDB" id="A0A8J7KDE6"/>
<reference evidence="3" key="1">
    <citation type="submission" date="2020-10" db="EMBL/GenBank/DDBJ databases">
        <authorList>
            <person name="Lu T."/>
            <person name="Wang Q."/>
            <person name="Han X."/>
        </authorList>
    </citation>
    <scope>NUCLEOTIDE SEQUENCE</scope>
    <source>
        <strain evidence="3">WQ 117</strain>
    </source>
</reference>
<gene>
    <name evidence="3" type="ORF">IM532_07175</name>
</gene>
<comment type="caution">
    <text evidence="3">The sequence shown here is derived from an EMBL/GenBank/DDBJ whole genome shotgun (WGS) entry which is preliminary data.</text>
</comment>
<evidence type="ECO:0000259" key="2">
    <source>
        <dbReference type="Pfam" id="PF06580"/>
    </source>
</evidence>
<evidence type="ECO:0000313" key="4">
    <source>
        <dbReference type="Proteomes" id="UP000608754"/>
    </source>
</evidence>
<dbReference type="Proteomes" id="UP000608754">
    <property type="component" value="Unassembled WGS sequence"/>
</dbReference>
<feature type="domain" description="Signal transduction histidine kinase internal region" evidence="2">
    <location>
        <begin position="316"/>
        <end position="394"/>
    </location>
</feature>
<keyword evidence="4" id="KW-1185">Reference proteome</keyword>
<feature type="transmembrane region" description="Helical" evidence="1">
    <location>
        <begin position="12"/>
        <end position="36"/>
    </location>
</feature>